<accession>A0A1X0P684</accession>
<organism evidence="7 8">
    <name type="scientific">Trypanosoma theileri</name>
    <dbReference type="NCBI Taxonomy" id="67003"/>
    <lineage>
        <taxon>Eukaryota</taxon>
        <taxon>Discoba</taxon>
        <taxon>Euglenozoa</taxon>
        <taxon>Kinetoplastea</taxon>
        <taxon>Metakinetoplastina</taxon>
        <taxon>Trypanosomatida</taxon>
        <taxon>Trypanosomatidae</taxon>
        <taxon>Trypanosoma</taxon>
    </lineage>
</organism>
<feature type="transmembrane region" description="Helical" evidence="6">
    <location>
        <begin position="183"/>
        <end position="201"/>
    </location>
</feature>
<dbReference type="Proteomes" id="UP000192257">
    <property type="component" value="Unassembled WGS sequence"/>
</dbReference>
<sequence length="245" mass="28446">MIPQRLSPSSRWVTHLPEFARRAFQVDQMELDSALSQMYSLCLKPSLVSKMCRARKMTKNHYHRDDPAFIVLQVLALAITVIAYGLALKGGPFQILYNVLYEIVLNYFITGVILTTITWIFVSRFLINGGYTHGVSREVDWHYSFDIHCNGYFPYFMWTKVVQFLLLPFLLQTSFFACLTSNSLYMIGSMLYGYVVFLGYLELPMLTQQQKLMYPVAAIVLCMLLITLFTSWNLTQWTLSDTWRS</sequence>
<evidence type="ECO:0000256" key="4">
    <source>
        <dbReference type="ARBA" id="ARBA00022989"/>
    </source>
</evidence>
<dbReference type="InterPro" id="IPR007881">
    <property type="entry name" value="UNC-50"/>
</dbReference>
<gene>
    <name evidence="7" type="ORF">TM35_000042830</name>
</gene>
<evidence type="ECO:0000256" key="6">
    <source>
        <dbReference type="SAM" id="Phobius"/>
    </source>
</evidence>
<protein>
    <submittedName>
        <fullName evidence="7">Unc-50 related protein</fullName>
    </submittedName>
</protein>
<dbReference type="GeneID" id="39982257"/>
<dbReference type="Pfam" id="PF05216">
    <property type="entry name" value="UNC-50"/>
    <property type="match status" value="1"/>
</dbReference>
<feature type="transmembrane region" description="Helical" evidence="6">
    <location>
        <begin position="152"/>
        <end position="171"/>
    </location>
</feature>
<evidence type="ECO:0000256" key="2">
    <source>
        <dbReference type="ARBA" id="ARBA00006293"/>
    </source>
</evidence>
<dbReference type="PANTHER" id="PTHR12841:SF6">
    <property type="entry name" value="PROTEIN UNC-50 HOMOLOG"/>
    <property type="match status" value="1"/>
</dbReference>
<comment type="subcellular location">
    <subcellularLocation>
        <location evidence="1">Membrane</location>
        <topology evidence="1">Multi-pass membrane protein</topology>
    </subcellularLocation>
</comment>
<keyword evidence="8" id="KW-1185">Reference proteome</keyword>
<feature type="transmembrane region" description="Helical" evidence="6">
    <location>
        <begin position="213"/>
        <end position="234"/>
    </location>
</feature>
<evidence type="ECO:0000256" key="3">
    <source>
        <dbReference type="ARBA" id="ARBA00022692"/>
    </source>
</evidence>
<evidence type="ECO:0000313" key="8">
    <source>
        <dbReference type="Proteomes" id="UP000192257"/>
    </source>
</evidence>
<evidence type="ECO:0000256" key="5">
    <source>
        <dbReference type="ARBA" id="ARBA00023136"/>
    </source>
</evidence>
<dbReference type="AlphaFoldDB" id="A0A1X0P684"/>
<evidence type="ECO:0000313" key="7">
    <source>
        <dbReference type="EMBL" id="ORC92069.1"/>
    </source>
</evidence>
<keyword evidence="3 6" id="KW-0812">Transmembrane</keyword>
<dbReference type="GO" id="GO:0000139">
    <property type="term" value="C:Golgi membrane"/>
    <property type="evidence" value="ECO:0007669"/>
    <property type="project" value="TreeGrafter"/>
</dbReference>
<keyword evidence="5 6" id="KW-0472">Membrane</keyword>
<comment type="similarity">
    <text evidence="2">Belongs to the unc-50 family.</text>
</comment>
<evidence type="ECO:0000256" key="1">
    <source>
        <dbReference type="ARBA" id="ARBA00004141"/>
    </source>
</evidence>
<dbReference type="EMBL" id="NBCO01000004">
    <property type="protein sequence ID" value="ORC92069.1"/>
    <property type="molecule type" value="Genomic_DNA"/>
</dbReference>
<comment type="caution">
    <text evidence="7">The sequence shown here is derived from an EMBL/GenBank/DDBJ whole genome shotgun (WGS) entry which is preliminary data.</text>
</comment>
<feature type="transmembrane region" description="Helical" evidence="6">
    <location>
        <begin position="107"/>
        <end position="127"/>
    </location>
</feature>
<proteinExistence type="inferred from homology"/>
<keyword evidence="4 6" id="KW-1133">Transmembrane helix</keyword>
<dbReference type="VEuPathDB" id="TriTrypDB:TM35_000042830"/>
<feature type="transmembrane region" description="Helical" evidence="6">
    <location>
        <begin position="67"/>
        <end position="87"/>
    </location>
</feature>
<dbReference type="OrthoDB" id="10027013at2759"/>
<name>A0A1X0P684_9TRYP</name>
<dbReference type="PANTHER" id="PTHR12841">
    <property type="entry name" value="PROTEIN UNC-50 HOMOLOG"/>
    <property type="match status" value="1"/>
</dbReference>
<dbReference type="RefSeq" id="XP_028886135.1">
    <property type="nucleotide sequence ID" value="XM_029022477.1"/>
</dbReference>
<reference evidence="7 8" key="1">
    <citation type="submission" date="2017-03" db="EMBL/GenBank/DDBJ databases">
        <title>An alternative strategy for trypanosome survival in the mammalian bloodstream revealed through genome and transcriptome analysis of the ubiquitous bovine parasite Trypanosoma (Megatrypanum) theileri.</title>
        <authorList>
            <person name="Kelly S."/>
            <person name="Ivens A."/>
            <person name="Mott A."/>
            <person name="O'Neill E."/>
            <person name="Emms D."/>
            <person name="Macleod O."/>
            <person name="Voorheis P."/>
            <person name="Matthews J."/>
            <person name="Matthews K."/>
            <person name="Carrington M."/>
        </authorList>
    </citation>
    <scope>NUCLEOTIDE SEQUENCE [LARGE SCALE GENOMIC DNA]</scope>
    <source>
        <strain evidence="7">Edinburgh</strain>
    </source>
</reference>